<dbReference type="VEuPathDB" id="FungiDB:Bcin15g03060"/>
<dbReference type="RefSeq" id="XP_001558266.1">
    <property type="nucleotide sequence ID" value="XM_001558216.2"/>
</dbReference>
<accession>A0A384K4T6</accession>
<reference evidence="1 2" key="3">
    <citation type="journal article" date="2017" name="Mol. Plant Pathol.">
        <title>A gapless genome sequence of the fungus Botrytis cinerea.</title>
        <authorList>
            <person name="Van Kan J.A."/>
            <person name="Stassen J.H."/>
            <person name="Mosbach A."/>
            <person name="Van Der Lee T.A."/>
            <person name="Faino L."/>
            <person name="Farmer A.D."/>
            <person name="Papasotiriou D.G."/>
            <person name="Zhou S."/>
            <person name="Seidl M.F."/>
            <person name="Cottam E."/>
            <person name="Edel D."/>
            <person name="Hahn M."/>
            <person name="Schwartz D.C."/>
            <person name="Dietrich R.A."/>
            <person name="Widdison S."/>
            <person name="Scalliet G."/>
        </authorList>
    </citation>
    <scope>NUCLEOTIDE SEQUENCE [LARGE SCALE GENOMIC DNA]</scope>
    <source>
        <strain evidence="1 2">B05.10</strain>
    </source>
</reference>
<dbReference type="PANTHER" id="PTHR48219:SF2">
    <property type="entry name" value="VACUOLAR PROTEIN SORTING-ASSOCIATED PROTEIN 62"/>
    <property type="match status" value="1"/>
</dbReference>
<proteinExistence type="predicted"/>
<dbReference type="InterPro" id="IPR009291">
    <property type="entry name" value="Vps62"/>
</dbReference>
<gene>
    <name evidence="1" type="ORF">BCIN_15g03060</name>
</gene>
<evidence type="ECO:0000313" key="2">
    <source>
        <dbReference type="Proteomes" id="UP000001798"/>
    </source>
</evidence>
<dbReference type="EMBL" id="CP009819">
    <property type="protein sequence ID" value="ATZ57771.1"/>
    <property type="molecule type" value="Genomic_DNA"/>
</dbReference>
<protein>
    <recommendedName>
        <fullName evidence="3">Duf946 domain-containing protein</fullName>
    </recommendedName>
</protein>
<organism evidence="1 2">
    <name type="scientific">Botryotinia fuckeliana (strain B05.10)</name>
    <name type="common">Noble rot fungus</name>
    <name type="synonym">Botrytis cinerea</name>
    <dbReference type="NCBI Taxonomy" id="332648"/>
    <lineage>
        <taxon>Eukaryota</taxon>
        <taxon>Fungi</taxon>
        <taxon>Dikarya</taxon>
        <taxon>Ascomycota</taxon>
        <taxon>Pezizomycotina</taxon>
        <taxon>Leotiomycetes</taxon>
        <taxon>Helotiales</taxon>
        <taxon>Sclerotiniaceae</taxon>
        <taxon>Botrytis</taxon>
    </lineage>
</organism>
<sequence>MSNATKDYGDLRVTMTSAFNWVWNDKGSGASKNFEAYHPVSQGDLRPLGSLGFSSYNERNGKFAALLVGKNPSSSGTAAVASPTGYDLIWRDEKSGGDHDGSFWRPRAPSGYVSLGDVCSGSWSAPSNDKIWCVRADLVQNSNHFKAKVWDDQKSGAKSDCSVWDIGLPSIGINGGEKIPISSETFRANNSWSEPNNGLAQVLALPNPKRFTEFTASPPNFTKNNIPKGGDVFNRTDQCEVTLPFTVYFPPSDATSLRSINYPFCKLTRKIAWYVHTAHTNNSGGEISDSTTVTKGVSKTLSEEMSHSAGVSVSASYGIKGFGMDVSLNYQFTSTTSSSFTEYEENSRTQGYTVPPYEATIFLSKRIWIQATRADGSIVLKEINFNANDDIHLIGVSLK</sequence>
<dbReference type="Proteomes" id="UP000001798">
    <property type="component" value="Chromosome 15"/>
</dbReference>
<dbReference type="GeneID" id="5438876"/>
<reference evidence="1 2" key="2">
    <citation type="journal article" date="2012" name="Eukaryot. Cell">
        <title>Genome update of Botrytis cinerea strains B05.10 and T4.</title>
        <authorList>
            <person name="Staats M."/>
            <person name="van Kan J.A."/>
        </authorList>
    </citation>
    <scope>NUCLEOTIDE SEQUENCE [LARGE SCALE GENOMIC DNA]</scope>
    <source>
        <strain evidence="1 2">B05.10</strain>
    </source>
</reference>
<dbReference type="OrthoDB" id="428159at2759"/>
<dbReference type="SUPFAM" id="SSF56973">
    <property type="entry name" value="Aerolisin/ETX pore-forming domain"/>
    <property type="match status" value="1"/>
</dbReference>
<evidence type="ECO:0000313" key="1">
    <source>
        <dbReference type="EMBL" id="ATZ57771.1"/>
    </source>
</evidence>
<dbReference type="AlphaFoldDB" id="A0A384K4T6"/>
<keyword evidence="2" id="KW-1185">Reference proteome</keyword>
<reference evidence="1 2" key="1">
    <citation type="journal article" date="2011" name="PLoS Genet.">
        <title>Genomic analysis of the necrotrophic fungal pathogens Sclerotinia sclerotiorum and Botrytis cinerea.</title>
        <authorList>
            <person name="Amselem J."/>
            <person name="Cuomo C.A."/>
            <person name="van Kan J.A."/>
            <person name="Viaud M."/>
            <person name="Benito E.P."/>
            <person name="Couloux A."/>
            <person name="Coutinho P.M."/>
            <person name="de Vries R.P."/>
            <person name="Dyer P.S."/>
            <person name="Fillinger S."/>
            <person name="Fournier E."/>
            <person name="Gout L."/>
            <person name="Hahn M."/>
            <person name="Kohn L."/>
            <person name="Lapalu N."/>
            <person name="Plummer K.M."/>
            <person name="Pradier J.M."/>
            <person name="Quevillon E."/>
            <person name="Sharon A."/>
            <person name="Simon A."/>
            <person name="ten Have A."/>
            <person name="Tudzynski B."/>
            <person name="Tudzynski P."/>
            <person name="Wincker P."/>
            <person name="Andrew M."/>
            <person name="Anthouard V."/>
            <person name="Beever R.E."/>
            <person name="Beffa R."/>
            <person name="Benoit I."/>
            <person name="Bouzid O."/>
            <person name="Brault B."/>
            <person name="Chen Z."/>
            <person name="Choquer M."/>
            <person name="Collemare J."/>
            <person name="Cotton P."/>
            <person name="Danchin E.G."/>
            <person name="Da Silva C."/>
            <person name="Gautier A."/>
            <person name="Giraud C."/>
            <person name="Giraud T."/>
            <person name="Gonzalez C."/>
            <person name="Grossetete S."/>
            <person name="Guldener U."/>
            <person name="Henrissat B."/>
            <person name="Howlett B.J."/>
            <person name="Kodira C."/>
            <person name="Kretschmer M."/>
            <person name="Lappartient A."/>
            <person name="Leroch M."/>
            <person name="Levis C."/>
            <person name="Mauceli E."/>
            <person name="Neuveglise C."/>
            <person name="Oeser B."/>
            <person name="Pearson M."/>
            <person name="Poulain J."/>
            <person name="Poussereau N."/>
            <person name="Quesneville H."/>
            <person name="Rascle C."/>
            <person name="Schumacher J."/>
            <person name="Segurens B."/>
            <person name="Sexton A."/>
            <person name="Silva E."/>
            <person name="Sirven C."/>
            <person name="Soanes D.M."/>
            <person name="Talbot N.J."/>
            <person name="Templeton M."/>
            <person name="Yandava C."/>
            <person name="Yarden O."/>
            <person name="Zeng Q."/>
            <person name="Rollins J.A."/>
            <person name="Lebrun M.H."/>
            <person name="Dickman M."/>
        </authorList>
    </citation>
    <scope>NUCLEOTIDE SEQUENCE [LARGE SCALE GENOMIC DNA]</scope>
    <source>
        <strain evidence="1 2">B05.10</strain>
    </source>
</reference>
<dbReference type="PANTHER" id="PTHR48219">
    <property type="entry name" value="VACUOLAR PROTEIN SORTING-ASSOCIATED PROTEIN 62-RELATED"/>
    <property type="match status" value="1"/>
</dbReference>
<dbReference type="KEGG" id="bfu:BCIN_15g03060"/>
<evidence type="ECO:0008006" key="3">
    <source>
        <dbReference type="Google" id="ProtNLM"/>
    </source>
</evidence>
<dbReference type="Pfam" id="PF06101">
    <property type="entry name" value="Vps62"/>
    <property type="match status" value="1"/>
</dbReference>
<dbReference type="OMA" id="EMTHSAG"/>
<name>A0A384K4T6_BOTFB</name>